<protein>
    <submittedName>
        <fullName evidence="1">Uncharacterized protein</fullName>
    </submittedName>
</protein>
<dbReference type="EMBL" id="UZAE01004868">
    <property type="protein sequence ID" value="VDO01398.1"/>
    <property type="molecule type" value="Genomic_DNA"/>
</dbReference>
<reference evidence="1 2" key="1">
    <citation type="submission" date="2018-11" db="EMBL/GenBank/DDBJ databases">
        <authorList>
            <consortium name="Pathogen Informatics"/>
        </authorList>
    </citation>
    <scope>NUCLEOTIDE SEQUENCE [LARGE SCALE GENOMIC DNA]</scope>
</reference>
<dbReference type="OrthoDB" id="3549410at2759"/>
<gene>
    <name evidence="1" type="ORF">HNAJ_LOCUS5538</name>
</gene>
<evidence type="ECO:0000313" key="2">
    <source>
        <dbReference type="Proteomes" id="UP000278807"/>
    </source>
</evidence>
<proteinExistence type="predicted"/>
<keyword evidence="2" id="KW-1185">Reference proteome</keyword>
<dbReference type="AlphaFoldDB" id="A0A3P7V6J3"/>
<organism evidence="1 2">
    <name type="scientific">Rodentolepis nana</name>
    <name type="common">Dwarf tapeworm</name>
    <name type="synonym">Hymenolepis nana</name>
    <dbReference type="NCBI Taxonomy" id="102285"/>
    <lineage>
        <taxon>Eukaryota</taxon>
        <taxon>Metazoa</taxon>
        <taxon>Spiralia</taxon>
        <taxon>Lophotrochozoa</taxon>
        <taxon>Platyhelminthes</taxon>
        <taxon>Cestoda</taxon>
        <taxon>Eucestoda</taxon>
        <taxon>Cyclophyllidea</taxon>
        <taxon>Hymenolepididae</taxon>
        <taxon>Rodentolepis</taxon>
    </lineage>
</organism>
<sequence length="155" mass="17577">MAIVSQIIIFCWYMGPSVKIRQKEHLITFACILIGATGPNRSAFEGEIEAIRIALSQLCCLDMKFTKETRNPLKAQKKEKQWSVKLSNIADWPRIEAVAEFRLRNGHDCLAKLLYRLGVGTQPTCPYVTYSPKDNDGNPETLESKKTAYELLLIN</sequence>
<dbReference type="Proteomes" id="UP000278807">
    <property type="component" value="Unassembled WGS sequence"/>
</dbReference>
<evidence type="ECO:0000313" key="1">
    <source>
        <dbReference type="EMBL" id="VDO01398.1"/>
    </source>
</evidence>
<name>A0A3P7V6J3_RODNA</name>
<accession>A0A3P7V6J3</accession>